<organism evidence="1 2">
    <name type="scientific">Lindgomyces ingoldianus</name>
    <dbReference type="NCBI Taxonomy" id="673940"/>
    <lineage>
        <taxon>Eukaryota</taxon>
        <taxon>Fungi</taxon>
        <taxon>Dikarya</taxon>
        <taxon>Ascomycota</taxon>
        <taxon>Pezizomycotina</taxon>
        <taxon>Dothideomycetes</taxon>
        <taxon>Pleosporomycetidae</taxon>
        <taxon>Pleosporales</taxon>
        <taxon>Lindgomycetaceae</taxon>
        <taxon>Lindgomyces</taxon>
    </lineage>
</organism>
<comment type="caution">
    <text evidence="1">The sequence shown here is derived from an EMBL/GenBank/DDBJ whole genome shotgun (WGS) entry which is preliminary data.</text>
</comment>
<accession>A0ACB6REA8</accession>
<gene>
    <name evidence="1" type="ORF">BDR25DRAFT_162608</name>
</gene>
<feature type="non-terminal residue" evidence="1">
    <location>
        <position position="1"/>
    </location>
</feature>
<keyword evidence="2" id="KW-1185">Reference proteome</keyword>
<dbReference type="Proteomes" id="UP000799755">
    <property type="component" value="Unassembled WGS sequence"/>
</dbReference>
<reference evidence="1" key="1">
    <citation type="journal article" date="2020" name="Stud. Mycol.">
        <title>101 Dothideomycetes genomes: a test case for predicting lifestyles and emergence of pathogens.</title>
        <authorList>
            <person name="Haridas S."/>
            <person name="Albert R."/>
            <person name="Binder M."/>
            <person name="Bloem J."/>
            <person name="Labutti K."/>
            <person name="Salamov A."/>
            <person name="Andreopoulos B."/>
            <person name="Baker S."/>
            <person name="Barry K."/>
            <person name="Bills G."/>
            <person name="Bluhm B."/>
            <person name="Cannon C."/>
            <person name="Castanera R."/>
            <person name="Culley D."/>
            <person name="Daum C."/>
            <person name="Ezra D."/>
            <person name="Gonzalez J."/>
            <person name="Henrissat B."/>
            <person name="Kuo A."/>
            <person name="Liang C."/>
            <person name="Lipzen A."/>
            <person name="Lutzoni F."/>
            <person name="Magnuson J."/>
            <person name="Mondo S."/>
            <person name="Nolan M."/>
            <person name="Ohm R."/>
            <person name="Pangilinan J."/>
            <person name="Park H.-J."/>
            <person name="Ramirez L."/>
            <person name="Alfaro M."/>
            <person name="Sun H."/>
            <person name="Tritt A."/>
            <person name="Yoshinaga Y."/>
            <person name="Zwiers L.-H."/>
            <person name="Turgeon B."/>
            <person name="Goodwin S."/>
            <person name="Spatafora J."/>
            <person name="Crous P."/>
            <person name="Grigoriev I."/>
        </authorList>
    </citation>
    <scope>NUCLEOTIDE SEQUENCE</scope>
    <source>
        <strain evidence="1">ATCC 200398</strain>
    </source>
</reference>
<protein>
    <submittedName>
        <fullName evidence="1">Uncharacterized protein</fullName>
    </submittedName>
</protein>
<sequence>NCALSKLEVYNVTYNDCTAYPWTICRCADAQLSVDQMRNAIGRVPPGARSNVVHYFVVSGDKPDGTISTSAGSSNDRVLLRGSLHDAVFMHETMHSVDKFSSKQPFTDAYNADSCVPDAYSNASPAEDFAQL</sequence>
<dbReference type="EMBL" id="MU003493">
    <property type="protein sequence ID" value="KAF2476847.1"/>
    <property type="molecule type" value="Genomic_DNA"/>
</dbReference>
<proteinExistence type="predicted"/>
<name>A0ACB6REA8_9PLEO</name>
<evidence type="ECO:0000313" key="2">
    <source>
        <dbReference type="Proteomes" id="UP000799755"/>
    </source>
</evidence>
<evidence type="ECO:0000313" key="1">
    <source>
        <dbReference type="EMBL" id="KAF2476847.1"/>
    </source>
</evidence>
<feature type="non-terminal residue" evidence="1">
    <location>
        <position position="132"/>
    </location>
</feature>